<dbReference type="Pfam" id="PF01928">
    <property type="entry name" value="CYTH"/>
    <property type="match status" value="1"/>
</dbReference>
<keyword evidence="4" id="KW-1185">Reference proteome</keyword>
<dbReference type="InterPro" id="IPR039013">
    <property type="entry name" value="YgiF"/>
</dbReference>
<dbReference type="PANTHER" id="PTHR39569">
    <property type="entry name" value="INORGANIC TRIPHOSPHATASE"/>
    <property type="match status" value="1"/>
</dbReference>
<comment type="caution">
    <text evidence="3">The sequence shown here is derived from an EMBL/GenBank/DDBJ whole genome shotgun (WGS) entry which is preliminary data.</text>
</comment>
<gene>
    <name evidence="3" type="ORF">LJ739_17085</name>
</gene>
<dbReference type="InterPro" id="IPR033469">
    <property type="entry name" value="CYTH-like_dom_sf"/>
</dbReference>
<reference evidence="3 4" key="1">
    <citation type="submission" date="2021-10" db="EMBL/GenBank/DDBJ databases">
        <title>Draft genome of Aestuariibacter halophilus JC2043.</title>
        <authorList>
            <person name="Emsley S.A."/>
            <person name="Pfannmuller K.M."/>
            <person name="Ushijima B."/>
            <person name="Saw J.H."/>
            <person name="Videau P."/>
        </authorList>
    </citation>
    <scope>NUCLEOTIDE SEQUENCE [LARGE SCALE GENOMIC DNA]</scope>
    <source>
        <strain evidence="3 4">JC2043</strain>
    </source>
</reference>
<dbReference type="SMART" id="SM01118">
    <property type="entry name" value="CYTH"/>
    <property type="match status" value="1"/>
</dbReference>
<evidence type="ECO:0000259" key="2">
    <source>
        <dbReference type="PROSITE" id="PS51708"/>
    </source>
</evidence>
<dbReference type="EMBL" id="JAJEWP010000006">
    <property type="protein sequence ID" value="MCC2617971.1"/>
    <property type="molecule type" value="Genomic_DNA"/>
</dbReference>
<dbReference type="Gene3D" id="2.40.320.10">
    <property type="entry name" value="Hypothetical Protein Pfu-838710-001"/>
    <property type="match status" value="1"/>
</dbReference>
<dbReference type="CDD" id="cd07756">
    <property type="entry name" value="CYTH-like_Pase_CHAD"/>
    <property type="match status" value="1"/>
</dbReference>
<accession>A0ABS8GFK7</accession>
<protein>
    <submittedName>
        <fullName evidence="3">CYTH domain-containing protein</fullName>
    </submittedName>
</protein>
<name>A0ABS8GFK7_9ALTE</name>
<dbReference type="PROSITE" id="PS51708">
    <property type="entry name" value="CHAD"/>
    <property type="match status" value="1"/>
</dbReference>
<dbReference type="SUPFAM" id="SSF55154">
    <property type="entry name" value="CYTH-like phosphatases"/>
    <property type="match status" value="1"/>
</dbReference>
<evidence type="ECO:0000259" key="1">
    <source>
        <dbReference type="PROSITE" id="PS51707"/>
    </source>
</evidence>
<dbReference type="InterPro" id="IPR023577">
    <property type="entry name" value="CYTH_domain"/>
</dbReference>
<dbReference type="PANTHER" id="PTHR39569:SF1">
    <property type="entry name" value="INORGANIC TRIPHOSPHATASE"/>
    <property type="match status" value="1"/>
</dbReference>
<evidence type="ECO:0000313" key="3">
    <source>
        <dbReference type="EMBL" id="MCC2617971.1"/>
    </source>
</evidence>
<organism evidence="3 4">
    <name type="scientific">Fluctibacter halophilus</name>
    <dbReference type="NCBI Taxonomy" id="226011"/>
    <lineage>
        <taxon>Bacteria</taxon>
        <taxon>Pseudomonadati</taxon>
        <taxon>Pseudomonadota</taxon>
        <taxon>Gammaproteobacteria</taxon>
        <taxon>Alteromonadales</taxon>
        <taxon>Alteromonadaceae</taxon>
        <taxon>Fluctibacter</taxon>
    </lineage>
</organism>
<proteinExistence type="predicted"/>
<dbReference type="RefSeq" id="WP_229162413.1">
    <property type="nucleotide sequence ID" value="NZ_JAJEWP010000006.1"/>
</dbReference>
<sequence length="500" mass="56859">MEQEIELKLLVTEKAKGFIQSSLLQSLTLTGEPHHFHLFNQYFDTPGKDLRGHDIGLRVRCREGQYEQTIKTAGKIIGGLHQRPEYNVPLDGDTPDLEAFPAEVWPADVSVSRLQASLTPLFSTDFTRHCYDIAWSEDCVIEMVLDEGVIRSGSHTLPICEIELELKKGDPSALFELAEKIVQGTPCQLGQLSKAARGYMLAADQLLRARPLPAFLSVRPQDTCETGFCRGLEGALAHWQHHEQVYLQSGKVTDLDGVVEGMRVALQALTLYLPSLQCEPLLSLHKALMAQVSHWHWLEQAVHLKLLRSRKGPYRKRLGKNDELVAFLRGCSDSLLNRHHPQQLLMQPRYVSVQLALVKLLVTRPWRQASENWHSTLIEHAKGWLSQGWHNVLQSMPFSQSLTAQDYVYQQSALRQTLYNGFLLGNLFDEENRDRFRAPWLDLLDGIAELKVLLFLQEKLSHADLANKSELLLWSNEQIHALLAVMEKSRNVAMDVDAYW</sequence>
<dbReference type="InterPro" id="IPR007899">
    <property type="entry name" value="CHAD_dom"/>
</dbReference>
<evidence type="ECO:0000313" key="4">
    <source>
        <dbReference type="Proteomes" id="UP001520878"/>
    </source>
</evidence>
<feature type="domain" description="CYTH" evidence="1">
    <location>
        <begin position="2"/>
        <end position="205"/>
    </location>
</feature>
<feature type="domain" description="CHAD" evidence="2">
    <location>
        <begin position="221"/>
        <end position="479"/>
    </location>
</feature>
<dbReference type="Proteomes" id="UP001520878">
    <property type="component" value="Unassembled WGS sequence"/>
</dbReference>
<dbReference type="PROSITE" id="PS51707">
    <property type="entry name" value="CYTH"/>
    <property type="match status" value="1"/>
</dbReference>